<dbReference type="Pfam" id="PF00990">
    <property type="entry name" value="GGDEF"/>
    <property type="match status" value="1"/>
</dbReference>
<evidence type="ECO:0000313" key="6">
    <source>
        <dbReference type="Proteomes" id="UP001059934"/>
    </source>
</evidence>
<evidence type="ECO:0000259" key="3">
    <source>
        <dbReference type="PROSITE" id="PS50883"/>
    </source>
</evidence>
<evidence type="ECO:0000256" key="1">
    <source>
        <dbReference type="SAM" id="MobiDB-lite"/>
    </source>
</evidence>
<accession>A0ABY5TME4</accession>
<dbReference type="InterPro" id="IPR000014">
    <property type="entry name" value="PAS"/>
</dbReference>
<dbReference type="PROSITE" id="PS50883">
    <property type="entry name" value="EAL"/>
    <property type="match status" value="1"/>
</dbReference>
<dbReference type="InterPro" id="IPR035965">
    <property type="entry name" value="PAS-like_dom_sf"/>
</dbReference>
<dbReference type="Pfam" id="PF08448">
    <property type="entry name" value="PAS_4"/>
    <property type="match status" value="1"/>
</dbReference>
<feature type="domain" description="GGDEF" evidence="4">
    <location>
        <begin position="474"/>
        <end position="607"/>
    </location>
</feature>
<dbReference type="Pfam" id="PF00563">
    <property type="entry name" value="EAL"/>
    <property type="match status" value="1"/>
</dbReference>
<dbReference type="CDD" id="cd01948">
    <property type="entry name" value="EAL"/>
    <property type="match status" value="1"/>
</dbReference>
<name>A0ABY5TME4_9GAMM</name>
<dbReference type="Proteomes" id="UP001059934">
    <property type="component" value="Chromosome"/>
</dbReference>
<feature type="domain" description="EAL" evidence="3">
    <location>
        <begin position="617"/>
        <end position="867"/>
    </location>
</feature>
<dbReference type="InterPro" id="IPR013767">
    <property type="entry name" value="PAS_fold"/>
</dbReference>
<dbReference type="PROSITE" id="PS50887">
    <property type="entry name" value="GGDEF"/>
    <property type="match status" value="1"/>
</dbReference>
<dbReference type="InterPro" id="IPR013656">
    <property type="entry name" value="PAS_4"/>
</dbReference>
<dbReference type="InterPro" id="IPR001633">
    <property type="entry name" value="EAL_dom"/>
</dbReference>
<proteinExistence type="predicted"/>
<dbReference type="SMART" id="SM00052">
    <property type="entry name" value="EAL"/>
    <property type="match status" value="1"/>
</dbReference>
<reference evidence="5" key="1">
    <citation type="submission" date="2022-08" db="EMBL/GenBank/DDBJ databases">
        <title>Catabolic pathway analysis in culturable SAR92 clade bacteria reveals their overlooked roles in DMSP degradation in coastal seas.</title>
        <authorList>
            <person name="He X."/>
            <person name="Zhang X."/>
            <person name="Zhang Y."/>
        </authorList>
    </citation>
    <scope>NUCLEOTIDE SEQUENCE</scope>
    <source>
        <strain evidence="5">H455</strain>
    </source>
</reference>
<dbReference type="Gene3D" id="3.30.450.20">
    <property type="entry name" value="PAS domain"/>
    <property type="match status" value="3"/>
</dbReference>
<dbReference type="Gene3D" id="3.30.70.270">
    <property type="match status" value="1"/>
</dbReference>
<dbReference type="CDD" id="cd01949">
    <property type="entry name" value="GGDEF"/>
    <property type="match status" value="1"/>
</dbReference>
<dbReference type="SUPFAM" id="SSF141868">
    <property type="entry name" value="EAL domain-like"/>
    <property type="match status" value="1"/>
</dbReference>
<dbReference type="InterPro" id="IPR000160">
    <property type="entry name" value="GGDEF_dom"/>
</dbReference>
<feature type="region of interest" description="Disordered" evidence="1">
    <location>
        <begin position="155"/>
        <end position="185"/>
    </location>
</feature>
<dbReference type="Pfam" id="PF00989">
    <property type="entry name" value="PAS"/>
    <property type="match status" value="1"/>
</dbReference>
<evidence type="ECO:0000259" key="2">
    <source>
        <dbReference type="PROSITE" id="PS50112"/>
    </source>
</evidence>
<dbReference type="InterPro" id="IPR052155">
    <property type="entry name" value="Biofilm_reg_signaling"/>
</dbReference>
<dbReference type="PANTHER" id="PTHR44757">
    <property type="entry name" value="DIGUANYLATE CYCLASE DGCP"/>
    <property type="match status" value="1"/>
</dbReference>
<keyword evidence="6" id="KW-1185">Reference proteome</keyword>
<dbReference type="CDD" id="cd00130">
    <property type="entry name" value="PAS"/>
    <property type="match status" value="2"/>
</dbReference>
<evidence type="ECO:0000259" key="4">
    <source>
        <dbReference type="PROSITE" id="PS50887"/>
    </source>
</evidence>
<dbReference type="SMART" id="SM00091">
    <property type="entry name" value="PAS"/>
    <property type="match status" value="3"/>
</dbReference>
<dbReference type="InterPro" id="IPR043128">
    <property type="entry name" value="Rev_trsase/Diguanyl_cyclase"/>
</dbReference>
<dbReference type="NCBIfam" id="TIGR00254">
    <property type="entry name" value="GGDEF"/>
    <property type="match status" value="1"/>
</dbReference>
<dbReference type="PROSITE" id="PS50112">
    <property type="entry name" value="PAS"/>
    <property type="match status" value="1"/>
</dbReference>
<dbReference type="InterPro" id="IPR035919">
    <property type="entry name" value="EAL_sf"/>
</dbReference>
<dbReference type="SUPFAM" id="SSF55785">
    <property type="entry name" value="PYP-like sensor domain (PAS domain)"/>
    <property type="match status" value="2"/>
</dbReference>
<dbReference type="SMART" id="SM00267">
    <property type="entry name" value="GGDEF"/>
    <property type="match status" value="1"/>
</dbReference>
<dbReference type="NCBIfam" id="TIGR00229">
    <property type="entry name" value="sensory_box"/>
    <property type="match status" value="1"/>
</dbReference>
<sequence length="867" mass="95081">MNDIFHTKGVGEAGSELSRALIAARLQGGVMVVDRNLRVVMIDRKAADFCRVSSGQSQGKRFYALFPALLGSGFSGELHQIISATGNSRFTRPADNSLLDQFTEAFSRDSSTLLEVSMSVYDDGSNNYCLIRFSLQAETKNAIAKHRIHKQNHAEVSALDIHSPKSSSGKNGAKNDLENSPETKNVELTDQQLDTFLVDKSSAYITTDQFGFISQISPAAETLFGYSSELLLGSSVRTLFPGLDDMHGLDLVENMTSLATQHNQGYVLAATCHGESRYLDVKLFHSAVNQEQLIILCNDCTQISQQAEELINRGELYDLTSKHIADAVTLVDAEGFVLEMNPIAEQLLGFTLDKSKPVQIHAAMPLSNEDTGIAETPVQDALNKALNVESNQSLLLNVRGAAPVSVSVSAFPLRDAMGRIIKCLVIFRPLSEARRVSSRLQWQSMHDSLTGLPNRTSLSKRIQKAIEIARQEGAIHALLYIDLYNFSVINDTSGHTAGDELLKEFAQLLIRLAGPSDIAARIGNDEFALLIHRVNYDKAMILAERILAELKELRVPWEGEVLKIGASIGAILIDDTALSDIDLMISAGSSCATARDKGRNKIHFQSFNEEVARRRSLATSMPKIVSALDEDRFTLFAQPIVPLNGSAATAKCYEVLVRMRESDGTILPPSEFIPGAEHFSLIDDLDKWVFSHSLKFLQRLQAKGSPLPLLSVNLSGSTVGDENAIDYILSGFSDTGISPKHVQFEITETAAVKHLQEAKRLISTLRSVGVSIALDDFGSGLSSFAYLKELPIDCLKIDSSFIHTMENSDVDYSVVSTINHLGHIMGVTTVAEGVENENQLRLLKKIGVDYLQGFLFQHPQPLDRFGR</sequence>
<dbReference type="EMBL" id="CP103416">
    <property type="protein sequence ID" value="UVW35028.1"/>
    <property type="molecule type" value="Genomic_DNA"/>
</dbReference>
<dbReference type="SUPFAM" id="SSF55073">
    <property type="entry name" value="Nucleotide cyclase"/>
    <property type="match status" value="1"/>
</dbReference>
<protein>
    <submittedName>
        <fullName evidence="5">EAL domain-containing protein</fullName>
    </submittedName>
</protein>
<dbReference type="InterPro" id="IPR029787">
    <property type="entry name" value="Nucleotide_cyclase"/>
</dbReference>
<evidence type="ECO:0000313" key="5">
    <source>
        <dbReference type="EMBL" id="UVW35028.1"/>
    </source>
</evidence>
<feature type="domain" description="PAS" evidence="2">
    <location>
        <begin position="189"/>
        <end position="235"/>
    </location>
</feature>
<dbReference type="PANTHER" id="PTHR44757:SF4">
    <property type="entry name" value="DIGUANYLATE CYCLASE DGCE-RELATED"/>
    <property type="match status" value="1"/>
</dbReference>
<organism evidence="5 6">
    <name type="scientific">SAR92 clade bacterium H455</name>
    <dbReference type="NCBI Taxonomy" id="2974818"/>
    <lineage>
        <taxon>Bacteria</taxon>
        <taxon>Pseudomonadati</taxon>
        <taxon>Pseudomonadota</taxon>
        <taxon>Gammaproteobacteria</taxon>
        <taxon>Cellvibrionales</taxon>
        <taxon>Porticoccaceae</taxon>
        <taxon>SAR92 clade</taxon>
    </lineage>
</organism>
<dbReference type="Gene3D" id="3.20.20.450">
    <property type="entry name" value="EAL domain"/>
    <property type="match status" value="1"/>
</dbReference>
<gene>
    <name evidence="5" type="ORF">NYF23_00125</name>
</gene>